<protein>
    <submittedName>
        <fullName evidence="5">Putative transcriptional regulator</fullName>
    </submittedName>
</protein>
<evidence type="ECO:0000256" key="4">
    <source>
        <dbReference type="ARBA" id="ARBA00023163"/>
    </source>
</evidence>
<reference evidence="5 6" key="1">
    <citation type="submission" date="2019-03" db="EMBL/GenBank/DDBJ databases">
        <title>Genomic Encyclopedia of Type Strains, Phase IV (KMG-IV): sequencing the most valuable type-strain genomes for metagenomic binning, comparative biology and taxonomic classification.</title>
        <authorList>
            <person name="Goeker M."/>
        </authorList>
    </citation>
    <scope>NUCLEOTIDE SEQUENCE [LARGE SCALE GENOMIC DNA]</scope>
    <source>
        <strain evidence="5 6">DSM 46770</strain>
    </source>
</reference>
<evidence type="ECO:0000313" key="5">
    <source>
        <dbReference type="EMBL" id="TDQ53577.1"/>
    </source>
</evidence>
<dbReference type="GO" id="GO:0003677">
    <property type="term" value="F:DNA binding"/>
    <property type="evidence" value="ECO:0007669"/>
    <property type="project" value="UniProtKB-KW"/>
</dbReference>
<dbReference type="InterPro" id="IPR036388">
    <property type="entry name" value="WH-like_DNA-bd_sf"/>
</dbReference>
<dbReference type="InterPro" id="IPR036390">
    <property type="entry name" value="WH_DNA-bd_sf"/>
</dbReference>
<dbReference type="Pfam" id="PF03965">
    <property type="entry name" value="Penicillinase_R"/>
    <property type="match status" value="1"/>
</dbReference>
<proteinExistence type="inferred from homology"/>
<dbReference type="Proteomes" id="UP000295281">
    <property type="component" value="Unassembled WGS sequence"/>
</dbReference>
<keyword evidence="4" id="KW-0804">Transcription</keyword>
<evidence type="ECO:0000256" key="1">
    <source>
        <dbReference type="ARBA" id="ARBA00011046"/>
    </source>
</evidence>
<evidence type="ECO:0000256" key="2">
    <source>
        <dbReference type="ARBA" id="ARBA00023015"/>
    </source>
</evidence>
<gene>
    <name evidence="5" type="ORF">EV190_10324</name>
</gene>
<dbReference type="SUPFAM" id="SSF46785">
    <property type="entry name" value="Winged helix' DNA-binding domain"/>
    <property type="match status" value="1"/>
</dbReference>
<dbReference type="GO" id="GO:0045892">
    <property type="term" value="P:negative regulation of DNA-templated transcription"/>
    <property type="evidence" value="ECO:0007669"/>
    <property type="project" value="InterPro"/>
</dbReference>
<comment type="caution">
    <text evidence="5">The sequence shown here is derived from an EMBL/GenBank/DDBJ whole genome shotgun (WGS) entry which is preliminary data.</text>
</comment>
<comment type="similarity">
    <text evidence="1">Belongs to the BlaI transcriptional regulatory family.</text>
</comment>
<sequence length="126" mass="14667">MKAREFGELEAAIMDALWSADRALVVREVRETMTYDRDIAYTTVMTVTNILFHKGLLDREKAGRAWRYWPRETREEHTARVMSEVLSEGGDRGATMLRFIERFSDEEMSRLHEAVAKVRTRRGIAS</sequence>
<keyword evidence="6" id="KW-1185">Reference proteome</keyword>
<dbReference type="AlphaFoldDB" id="A0A4R6VAB9"/>
<keyword evidence="2" id="KW-0805">Transcription regulation</keyword>
<dbReference type="InterPro" id="IPR005650">
    <property type="entry name" value="BlaI_family"/>
</dbReference>
<dbReference type="Gene3D" id="6.10.140.850">
    <property type="match status" value="1"/>
</dbReference>
<organism evidence="5 6">
    <name type="scientific">Actinorugispora endophytica</name>
    <dbReference type="NCBI Taxonomy" id="1605990"/>
    <lineage>
        <taxon>Bacteria</taxon>
        <taxon>Bacillati</taxon>
        <taxon>Actinomycetota</taxon>
        <taxon>Actinomycetes</taxon>
        <taxon>Streptosporangiales</taxon>
        <taxon>Nocardiopsidaceae</taxon>
        <taxon>Actinorugispora</taxon>
    </lineage>
</organism>
<dbReference type="RefSeq" id="WP_133740512.1">
    <property type="nucleotide sequence ID" value="NZ_SNYN01000003.1"/>
</dbReference>
<dbReference type="Gene3D" id="1.10.10.10">
    <property type="entry name" value="Winged helix-like DNA-binding domain superfamily/Winged helix DNA-binding domain"/>
    <property type="match status" value="1"/>
</dbReference>
<dbReference type="EMBL" id="SNYN01000003">
    <property type="protein sequence ID" value="TDQ53577.1"/>
    <property type="molecule type" value="Genomic_DNA"/>
</dbReference>
<name>A0A4R6VAB9_9ACTN</name>
<evidence type="ECO:0000256" key="3">
    <source>
        <dbReference type="ARBA" id="ARBA00023125"/>
    </source>
</evidence>
<keyword evidence="3" id="KW-0238">DNA-binding</keyword>
<evidence type="ECO:0000313" key="6">
    <source>
        <dbReference type="Proteomes" id="UP000295281"/>
    </source>
</evidence>
<dbReference type="OrthoDB" id="9813987at2"/>
<accession>A0A4R6VAB9</accession>